<dbReference type="Gene3D" id="2.40.40.10">
    <property type="entry name" value="RlpA-like domain"/>
    <property type="match status" value="1"/>
</dbReference>
<dbReference type="SMART" id="SM00837">
    <property type="entry name" value="DPBB_1"/>
    <property type="match status" value="1"/>
</dbReference>
<dbReference type="Pfam" id="PF03330">
    <property type="entry name" value="DPBB_1"/>
    <property type="match status" value="1"/>
</dbReference>
<sequence>MAIERLIIVAFIVTTLFSMTFAVPGIATYYTASACFGFEDRGTMMAAASQDLYANGAACGRRYSVACTSGTHADPNLCRNGNVTVTVVDLCPSCPLSGLDLSLEAFSTIADPAAGKINIDYTR</sequence>
<dbReference type="PANTHER" id="PTHR47295">
    <property type="entry name" value="EG45-LIKE DOMAIN CONTAINING PROTEIN 1-RELATED"/>
    <property type="match status" value="1"/>
</dbReference>
<feature type="domain" description="Expansin-like EG45" evidence="1">
    <location>
        <begin position="24"/>
        <end position="123"/>
    </location>
</feature>
<dbReference type="InterPro" id="IPR036908">
    <property type="entry name" value="RlpA-like_sf"/>
</dbReference>
<dbReference type="CDD" id="cd22269">
    <property type="entry name" value="DPBB_EG45-like"/>
    <property type="match status" value="1"/>
</dbReference>
<dbReference type="InterPro" id="IPR044206">
    <property type="entry name" value="EGC1/2"/>
</dbReference>
<dbReference type="PROSITE" id="PS51257">
    <property type="entry name" value="PROKAR_LIPOPROTEIN"/>
    <property type="match status" value="1"/>
</dbReference>
<proteinExistence type="predicted"/>
<dbReference type="Proteomes" id="UP001642360">
    <property type="component" value="Unassembled WGS sequence"/>
</dbReference>
<keyword evidence="3" id="KW-1185">Reference proteome</keyword>
<dbReference type="EMBL" id="CAUOFW020002161">
    <property type="protein sequence ID" value="CAK9151640.1"/>
    <property type="molecule type" value="Genomic_DNA"/>
</dbReference>
<evidence type="ECO:0000259" key="1">
    <source>
        <dbReference type="PROSITE" id="PS50842"/>
    </source>
</evidence>
<dbReference type="SUPFAM" id="SSF50685">
    <property type="entry name" value="Barwin-like endoglucanases"/>
    <property type="match status" value="1"/>
</dbReference>
<gene>
    <name evidence="2" type="ORF">ILEXP_LOCUS19807</name>
</gene>
<organism evidence="2 3">
    <name type="scientific">Ilex paraguariensis</name>
    <name type="common">yerba mate</name>
    <dbReference type="NCBI Taxonomy" id="185542"/>
    <lineage>
        <taxon>Eukaryota</taxon>
        <taxon>Viridiplantae</taxon>
        <taxon>Streptophyta</taxon>
        <taxon>Embryophyta</taxon>
        <taxon>Tracheophyta</taxon>
        <taxon>Spermatophyta</taxon>
        <taxon>Magnoliopsida</taxon>
        <taxon>eudicotyledons</taxon>
        <taxon>Gunneridae</taxon>
        <taxon>Pentapetalae</taxon>
        <taxon>asterids</taxon>
        <taxon>campanulids</taxon>
        <taxon>Aquifoliales</taxon>
        <taxon>Aquifoliaceae</taxon>
        <taxon>Ilex</taxon>
    </lineage>
</organism>
<protein>
    <recommendedName>
        <fullName evidence="1">Expansin-like EG45 domain-containing protein</fullName>
    </recommendedName>
</protein>
<dbReference type="AlphaFoldDB" id="A0ABC8S3B4"/>
<dbReference type="PROSITE" id="PS50842">
    <property type="entry name" value="EXPANSIN_EG45"/>
    <property type="match status" value="1"/>
</dbReference>
<name>A0ABC8S3B4_9AQUA</name>
<reference evidence="2 3" key="1">
    <citation type="submission" date="2024-02" db="EMBL/GenBank/DDBJ databases">
        <authorList>
            <person name="Vignale AGUSTIN F."/>
            <person name="Sosa J E."/>
            <person name="Modenutti C."/>
        </authorList>
    </citation>
    <scope>NUCLEOTIDE SEQUENCE [LARGE SCALE GENOMIC DNA]</scope>
</reference>
<evidence type="ECO:0000313" key="3">
    <source>
        <dbReference type="Proteomes" id="UP001642360"/>
    </source>
</evidence>
<dbReference type="InterPro" id="IPR009009">
    <property type="entry name" value="RlpA-like_DPBB"/>
</dbReference>
<accession>A0ABC8S3B4</accession>
<evidence type="ECO:0000313" key="2">
    <source>
        <dbReference type="EMBL" id="CAK9151640.1"/>
    </source>
</evidence>
<comment type="caution">
    <text evidence="2">The sequence shown here is derived from an EMBL/GenBank/DDBJ whole genome shotgun (WGS) entry which is preliminary data.</text>
</comment>
<dbReference type="InterPro" id="IPR007112">
    <property type="entry name" value="Expansin/allergen_DPBB_dom"/>
</dbReference>
<dbReference type="PANTHER" id="PTHR47295:SF14">
    <property type="entry name" value="OS06G0688300 PROTEIN"/>
    <property type="match status" value="1"/>
</dbReference>